<keyword evidence="1" id="KW-0677">Repeat</keyword>
<dbReference type="VEuPathDB" id="FungiDB:F4678DRAFT_449592"/>
<evidence type="ECO:0000313" key="6">
    <source>
        <dbReference type="Proteomes" id="UP001148614"/>
    </source>
</evidence>
<comment type="caution">
    <text evidence="5">The sequence shown here is derived from an EMBL/GenBank/DDBJ whole genome shotgun (WGS) entry which is preliminary data.</text>
</comment>
<dbReference type="AlphaFoldDB" id="A0A9W8NGU4"/>
<feature type="compositionally biased region" description="Low complexity" evidence="3">
    <location>
        <begin position="751"/>
        <end position="762"/>
    </location>
</feature>
<keyword evidence="2" id="KW-0040">ANK repeat</keyword>
<reference evidence="5" key="1">
    <citation type="submission" date="2022-07" db="EMBL/GenBank/DDBJ databases">
        <title>Genome Sequence of Xylaria arbuscula.</title>
        <authorList>
            <person name="Buettner E."/>
        </authorList>
    </citation>
    <scope>NUCLEOTIDE SEQUENCE</scope>
    <source>
        <strain evidence="5">VT107</strain>
    </source>
</reference>
<feature type="compositionally biased region" description="Polar residues" evidence="3">
    <location>
        <begin position="763"/>
        <end position="773"/>
    </location>
</feature>
<dbReference type="PANTHER" id="PTHR10039">
    <property type="entry name" value="AMELOGENIN"/>
    <property type="match status" value="1"/>
</dbReference>
<feature type="domain" description="Nephrocystin 3-like N-terminal" evidence="4">
    <location>
        <begin position="350"/>
        <end position="520"/>
    </location>
</feature>
<dbReference type="EMBL" id="JANPWZ010000588">
    <property type="protein sequence ID" value="KAJ3574775.1"/>
    <property type="molecule type" value="Genomic_DNA"/>
</dbReference>
<proteinExistence type="predicted"/>
<dbReference type="Pfam" id="PF12796">
    <property type="entry name" value="Ank_2"/>
    <property type="match status" value="2"/>
</dbReference>
<accession>A0A9W8NGU4</accession>
<feature type="repeat" description="ANK" evidence="2">
    <location>
        <begin position="994"/>
        <end position="1026"/>
    </location>
</feature>
<dbReference type="InterPro" id="IPR002110">
    <property type="entry name" value="Ankyrin_rpt"/>
</dbReference>
<dbReference type="InterPro" id="IPR036770">
    <property type="entry name" value="Ankyrin_rpt-contain_sf"/>
</dbReference>
<dbReference type="InterPro" id="IPR056884">
    <property type="entry name" value="NPHP3-like_N"/>
</dbReference>
<evidence type="ECO:0000256" key="3">
    <source>
        <dbReference type="SAM" id="MobiDB-lite"/>
    </source>
</evidence>
<evidence type="ECO:0000256" key="2">
    <source>
        <dbReference type="PROSITE-ProRule" id="PRU00023"/>
    </source>
</evidence>
<evidence type="ECO:0000256" key="1">
    <source>
        <dbReference type="ARBA" id="ARBA00022737"/>
    </source>
</evidence>
<feature type="region of interest" description="Disordered" evidence="3">
    <location>
        <begin position="13"/>
        <end position="88"/>
    </location>
</feature>
<feature type="compositionally biased region" description="Polar residues" evidence="3">
    <location>
        <begin position="37"/>
        <end position="50"/>
    </location>
</feature>
<keyword evidence="6" id="KW-1185">Reference proteome</keyword>
<sequence length="1209" mass="135202">MTRPSFRNLLRRVRGRKRPENQPATQLAVLVAPAGSSPPSTEDLNRNNSVVRVGGQDQPSATLPSAPPPPSTQAATDPNNLPVGPPSRDVLTALPKPYANNTELWEESLTQLDKSVRHNIKILLNGLDDESPDGDATDVKNLATTIQKHIGATFKQKDSKSERIIDSSLAVLGKFMLAIDVAVSFNPVHAALPWAAVRSVLVLYMAPDSALRPSETSLCTLKTTIVQTYAKAQIFLSFAIEQERRTKFQIAVAAAFRVSDAENHVNELLKCEKGLAQASDTCERHCDLSNRSAVQELLNLKADISNVFQDQMESLMNRIDKKNHVKLLEWISPIPYGQHHNTVKEDRTTGTCEWLLRHEKFREWEDSNLSSTLWLQGIPGAGKTFLASKVVDHRRDMLETSPNQEGFAFFYCNRNEEKRREPLFVLQSYVRQLSTTVRNPDCIRKDLQDYCQKARANGSHLGFKDCKVQLLESIRLYSQTTLVLDALDECEPKSRAQLLEVINYLISSSENGLKVFISSRPDRDIRNLFLKTPNITVQATDNQDDIQKFVQERIVKHGNWRDMSKKLRNDIVGKLFDKSQGMFQWAFLQINELLELETEIAIRRRLDSLPADLKVAYDEIYGKIKARDEHDATLADRAFKLVACAGRPLTSEMLLGAILFSSETIAPDLSEAITERQLLHLCNNLLVIDSHFDDDADTHMNVWRFSHLSVREYFELNHWDLQSAHYHAASVCLKSFIIEYANGIPNEPEASSSGSSHTRPSSEFGSEPNSSLGEEQSIDYLTQFVDYYSSNNWIYHIQAQEKQVFHSVLAELLKSFLGSPTESSIQYRAWFYNRVMCVLRGRSFLSESIYIDEIHPEATALFGMCRFSLYHILSDWWQDTEFDISMTTDSGLSLLALAVLGNSKQICENLIQRGIQVDMQLQHEDYGSALAAAVSEENQEIIKLLIAAGADVNLELQHYHGSALGTAIYKNLHETIKLLVTHGADVNLQLRHSKYSSPLATAVVVADQETIKLLITEGADVNLQLRYAKWGSALAATLAAAPTPSVEGIEILLNAGVNVDMQLQSGQFGSALIYAVWSGKPELVKHLVVNAKADVNQQVQHGKLGTALAAAAYFGFERCADVLIEAGADVNLKIRHGKFMTAMQATRADVLYDLIKELEYDSLSSNEEAVAWKEWKAEVLRPKKEIVELLQRNGATDDESDGGYVVGGS</sequence>
<protein>
    <recommendedName>
        <fullName evidence="4">Nephrocystin 3-like N-terminal domain-containing protein</fullName>
    </recommendedName>
</protein>
<dbReference type="Proteomes" id="UP001148614">
    <property type="component" value="Unassembled WGS sequence"/>
</dbReference>
<dbReference type="SUPFAM" id="SSF52540">
    <property type="entry name" value="P-loop containing nucleoside triphosphate hydrolases"/>
    <property type="match status" value="1"/>
</dbReference>
<gene>
    <name evidence="5" type="ORF">NPX13_g4254</name>
</gene>
<dbReference type="Gene3D" id="3.40.50.300">
    <property type="entry name" value="P-loop containing nucleotide triphosphate hydrolases"/>
    <property type="match status" value="1"/>
</dbReference>
<name>A0A9W8NGU4_9PEZI</name>
<organism evidence="5 6">
    <name type="scientific">Xylaria arbuscula</name>
    <dbReference type="NCBI Taxonomy" id="114810"/>
    <lineage>
        <taxon>Eukaryota</taxon>
        <taxon>Fungi</taxon>
        <taxon>Dikarya</taxon>
        <taxon>Ascomycota</taxon>
        <taxon>Pezizomycotina</taxon>
        <taxon>Sordariomycetes</taxon>
        <taxon>Xylariomycetidae</taxon>
        <taxon>Xylariales</taxon>
        <taxon>Xylariaceae</taxon>
        <taxon>Xylaria</taxon>
    </lineage>
</organism>
<dbReference type="InterPro" id="IPR027417">
    <property type="entry name" value="P-loop_NTPase"/>
</dbReference>
<dbReference type="Pfam" id="PF24883">
    <property type="entry name" value="NPHP3_N"/>
    <property type="match status" value="1"/>
</dbReference>
<dbReference type="SMART" id="SM00248">
    <property type="entry name" value="ANK"/>
    <property type="match status" value="6"/>
</dbReference>
<evidence type="ECO:0000313" key="5">
    <source>
        <dbReference type="EMBL" id="KAJ3574775.1"/>
    </source>
</evidence>
<evidence type="ECO:0000259" key="4">
    <source>
        <dbReference type="Pfam" id="PF24883"/>
    </source>
</evidence>
<dbReference type="SUPFAM" id="SSF48403">
    <property type="entry name" value="Ankyrin repeat"/>
    <property type="match status" value="1"/>
</dbReference>
<dbReference type="PROSITE" id="PS50297">
    <property type="entry name" value="ANK_REP_REGION"/>
    <property type="match status" value="2"/>
</dbReference>
<dbReference type="Gene3D" id="1.25.40.20">
    <property type="entry name" value="Ankyrin repeat-containing domain"/>
    <property type="match status" value="2"/>
</dbReference>
<feature type="repeat" description="ANK" evidence="2">
    <location>
        <begin position="925"/>
        <end position="957"/>
    </location>
</feature>
<feature type="region of interest" description="Disordered" evidence="3">
    <location>
        <begin position="747"/>
        <end position="773"/>
    </location>
</feature>
<dbReference type="PROSITE" id="PS50088">
    <property type="entry name" value="ANK_REPEAT"/>
    <property type="match status" value="2"/>
</dbReference>
<dbReference type="PANTHER" id="PTHR10039:SF15">
    <property type="entry name" value="NACHT DOMAIN-CONTAINING PROTEIN"/>
    <property type="match status" value="1"/>
</dbReference>